<keyword evidence="2" id="KW-1185">Reference proteome</keyword>
<accession>A0A0F4NEZ6</accession>
<evidence type="ECO:0000313" key="2">
    <source>
        <dbReference type="Proteomes" id="UP000033673"/>
    </source>
</evidence>
<name>A0A0F4NEZ6_9VIBR</name>
<dbReference type="EMBL" id="JXXV01000032">
    <property type="protein sequence ID" value="KJY81685.1"/>
    <property type="molecule type" value="Genomic_DNA"/>
</dbReference>
<protein>
    <submittedName>
        <fullName evidence="1">Uncharacterized protein</fullName>
    </submittedName>
</protein>
<dbReference type="PATRIC" id="fig|579748.3.peg.3516"/>
<sequence length="65" mass="7281">MKQPPNFVGTDFFEGKELMNTDLKLLNLRETNGQRSKELAGDLAKSNEIELICATLNNSLILNKT</sequence>
<reference evidence="1 2" key="1">
    <citation type="journal article" date="2015" name="BMC Genomics">
        <title>Genome mining reveals unlocked bioactive potential of marine Gram-negative bacteria.</title>
        <authorList>
            <person name="Machado H."/>
            <person name="Sonnenschein E.C."/>
            <person name="Melchiorsen J."/>
            <person name="Gram L."/>
        </authorList>
    </citation>
    <scope>NUCLEOTIDE SEQUENCE [LARGE SCALE GENOMIC DNA]</scope>
    <source>
        <strain evidence="1 2">S2757</strain>
    </source>
</reference>
<gene>
    <name evidence="1" type="ORF">TW81_17040</name>
</gene>
<dbReference type="AlphaFoldDB" id="A0A0F4NEZ6"/>
<evidence type="ECO:0000313" key="1">
    <source>
        <dbReference type="EMBL" id="KJY81685.1"/>
    </source>
</evidence>
<comment type="caution">
    <text evidence="1">The sequence shown here is derived from an EMBL/GenBank/DDBJ whole genome shotgun (WGS) entry which is preliminary data.</text>
</comment>
<dbReference type="Proteomes" id="UP000033673">
    <property type="component" value="Unassembled WGS sequence"/>
</dbReference>
<proteinExistence type="predicted"/>
<organism evidence="1 2">
    <name type="scientific">Vibrio galatheae</name>
    <dbReference type="NCBI Taxonomy" id="579748"/>
    <lineage>
        <taxon>Bacteria</taxon>
        <taxon>Pseudomonadati</taxon>
        <taxon>Pseudomonadota</taxon>
        <taxon>Gammaproteobacteria</taxon>
        <taxon>Vibrionales</taxon>
        <taxon>Vibrionaceae</taxon>
        <taxon>Vibrio</taxon>
    </lineage>
</organism>